<dbReference type="AlphaFoldDB" id="A0A0D0BL15"/>
<evidence type="ECO:0000313" key="2">
    <source>
        <dbReference type="Proteomes" id="UP000054538"/>
    </source>
</evidence>
<protein>
    <submittedName>
        <fullName evidence="1">Uncharacterized protein</fullName>
    </submittedName>
</protein>
<name>A0A0D0BL15_9AGAM</name>
<organism evidence="1 2">
    <name type="scientific">Paxillus rubicundulus Ve08.2h10</name>
    <dbReference type="NCBI Taxonomy" id="930991"/>
    <lineage>
        <taxon>Eukaryota</taxon>
        <taxon>Fungi</taxon>
        <taxon>Dikarya</taxon>
        <taxon>Basidiomycota</taxon>
        <taxon>Agaricomycotina</taxon>
        <taxon>Agaricomycetes</taxon>
        <taxon>Agaricomycetidae</taxon>
        <taxon>Boletales</taxon>
        <taxon>Paxilineae</taxon>
        <taxon>Paxillaceae</taxon>
        <taxon>Paxillus</taxon>
    </lineage>
</organism>
<dbReference type="InParanoid" id="A0A0D0BL15"/>
<reference evidence="1 2" key="1">
    <citation type="submission" date="2014-04" db="EMBL/GenBank/DDBJ databases">
        <authorList>
            <consortium name="DOE Joint Genome Institute"/>
            <person name="Kuo A."/>
            <person name="Kohler A."/>
            <person name="Jargeat P."/>
            <person name="Nagy L.G."/>
            <person name="Floudas D."/>
            <person name="Copeland A."/>
            <person name="Barry K.W."/>
            <person name="Cichocki N."/>
            <person name="Veneault-Fourrey C."/>
            <person name="LaButti K."/>
            <person name="Lindquist E.A."/>
            <person name="Lipzen A."/>
            <person name="Lundell T."/>
            <person name="Morin E."/>
            <person name="Murat C."/>
            <person name="Sun H."/>
            <person name="Tunlid A."/>
            <person name="Henrissat B."/>
            <person name="Grigoriev I.V."/>
            <person name="Hibbett D.S."/>
            <person name="Martin F."/>
            <person name="Nordberg H.P."/>
            <person name="Cantor M.N."/>
            <person name="Hua S.X."/>
        </authorList>
    </citation>
    <scope>NUCLEOTIDE SEQUENCE [LARGE SCALE GENOMIC DNA]</scope>
    <source>
        <strain evidence="1 2">Ve08.2h10</strain>
    </source>
</reference>
<proteinExistence type="predicted"/>
<gene>
    <name evidence="1" type="ORF">PAXRUDRAFT_22087</name>
</gene>
<reference evidence="2" key="2">
    <citation type="submission" date="2015-01" db="EMBL/GenBank/DDBJ databases">
        <title>Evolutionary Origins and Diversification of the Mycorrhizal Mutualists.</title>
        <authorList>
            <consortium name="DOE Joint Genome Institute"/>
            <consortium name="Mycorrhizal Genomics Consortium"/>
            <person name="Kohler A."/>
            <person name="Kuo A."/>
            <person name="Nagy L.G."/>
            <person name="Floudas D."/>
            <person name="Copeland A."/>
            <person name="Barry K.W."/>
            <person name="Cichocki N."/>
            <person name="Veneault-Fourrey C."/>
            <person name="LaButti K."/>
            <person name="Lindquist E.A."/>
            <person name="Lipzen A."/>
            <person name="Lundell T."/>
            <person name="Morin E."/>
            <person name="Murat C."/>
            <person name="Riley R."/>
            <person name="Ohm R."/>
            <person name="Sun H."/>
            <person name="Tunlid A."/>
            <person name="Henrissat B."/>
            <person name="Grigoriev I.V."/>
            <person name="Hibbett D.S."/>
            <person name="Martin F."/>
        </authorList>
    </citation>
    <scope>NUCLEOTIDE SEQUENCE [LARGE SCALE GENOMIC DNA]</scope>
    <source>
        <strain evidence="2">Ve08.2h10</strain>
    </source>
</reference>
<sequence length="102" mass="10980">MIYLALPGSMVFAAFEQVQSKLYAISLVASLNARKATLAEARTAIPTTDDVSHPSFAKHVGMSKADDQNSLQGTLILSTIVSANNIHIHDDDDDSPQRLSEP</sequence>
<evidence type="ECO:0000313" key="1">
    <source>
        <dbReference type="EMBL" id="KIK72352.1"/>
    </source>
</evidence>
<dbReference type="EMBL" id="KN830927">
    <property type="protein sequence ID" value="KIK72352.1"/>
    <property type="molecule type" value="Genomic_DNA"/>
</dbReference>
<dbReference type="Proteomes" id="UP000054538">
    <property type="component" value="Unassembled WGS sequence"/>
</dbReference>
<keyword evidence="2" id="KW-1185">Reference proteome</keyword>
<dbReference type="HOGENOM" id="CLU_2278364_0_0_1"/>
<accession>A0A0D0BL15</accession>